<evidence type="ECO:0000259" key="8">
    <source>
        <dbReference type="Pfam" id="PF20511"/>
    </source>
</evidence>
<evidence type="ECO:0000256" key="5">
    <source>
        <dbReference type="ARBA" id="ARBA00022723"/>
    </source>
</evidence>
<evidence type="ECO:0000256" key="3">
    <source>
        <dbReference type="ARBA" id="ARBA00010772"/>
    </source>
</evidence>
<dbReference type="CDD" id="cd07011">
    <property type="entry name" value="cupin_PMI_type_I_N"/>
    <property type="match status" value="1"/>
</dbReference>
<evidence type="ECO:0000256" key="2">
    <source>
        <dbReference type="ARBA" id="ARBA00001947"/>
    </source>
</evidence>
<evidence type="ECO:0000256" key="1">
    <source>
        <dbReference type="ARBA" id="ARBA00000757"/>
    </source>
</evidence>
<evidence type="ECO:0000313" key="9">
    <source>
        <dbReference type="EMBL" id="WGT47079.1"/>
    </source>
</evidence>
<comment type="catalytic activity">
    <reaction evidence="1">
        <text>D-mannose 6-phosphate = D-fructose 6-phosphate</text>
        <dbReference type="Rhea" id="RHEA:12356"/>
        <dbReference type="ChEBI" id="CHEBI:58735"/>
        <dbReference type="ChEBI" id="CHEBI:61527"/>
        <dbReference type="EC" id="5.3.1.8"/>
    </reaction>
</comment>
<keyword evidence="5" id="KW-0479">Metal-binding</keyword>
<proteinExistence type="inferred from homology"/>
<dbReference type="RefSeq" id="WP_281144819.1">
    <property type="nucleotide sequence ID" value="NZ_CP123967.1"/>
</dbReference>
<dbReference type="InterPro" id="IPR014710">
    <property type="entry name" value="RmlC-like_jellyroll"/>
</dbReference>
<dbReference type="InterPro" id="IPR011051">
    <property type="entry name" value="RmlC_Cupin_sf"/>
</dbReference>
<feature type="domain" description="Phosphomannose isomerase type I catalytic" evidence="8">
    <location>
        <begin position="6"/>
        <end position="141"/>
    </location>
</feature>
<accession>A0ABY8PX63</accession>
<dbReference type="GO" id="GO:0004476">
    <property type="term" value="F:mannose-6-phosphate isomerase activity"/>
    <property type="evidence" value="ECO:0007669"/>
    <property type="project" value="UniProtKB-EC"/>
</dbReference>
<reference evidence="9 10" key="1">
    <citation type="journal article" date="2008" name="Int. J. Syst. Evol. Microbiol.">
        <title>Tessaracoccus flavescens sp. nov., isolated from marine sediment.</title>
        <authorList>
            <person name="Lee D.W."/>
            <person name="Lee S.D."/>
        </authorList>
    </citation>
    <scope>NUCLEOTIDE SEQUENCE [LARGE SCALE GENOMIC DNA]</scope>
    <source>
        <strain evidence="9 10">T21</strain>
    </source>
</reference>
<dbReference type="Proteomes" id="UP001244136">
    <property type="component" value="Chromosome"/>
</dbReference>
<dbReference type="Gene3D" id="2.60.120.10">
    <property type="entry name" value="Jelly Rolls"/>
    <property type="match status" value="2"/>
</dbReference>
<keyword evidence="7 9" id="KW-0413">Isomerase</keyword>
<dbReference type="PIRSF" id="PIRSF001480">
    <property type="entry name" value="Mannose-6-phosphate_isomerase"/>
    <property type="match status" value="1"/>
</dbReference>
<evidence type="ECO:0000256" key="4">
    <source>
        <dbReference type="ARBA" id="ARBA00011956"/>
    </source>
</evidence>
<comment type="cofactor">
    <cofactor evidence="2">
        <name>Zn(2+)</name>
        <dbReference type="ChEBI" id="CHEBI:29105"/>
    </cofactor>
</comment>
<dbReference type="InterPro" id="IPR046457">
    <property type="entry name" value="PMI_typeI_cat"/>
</dbReference>
<organism evidence="9 10">
    <name type="scientific">Tessaracoccus lacteus</name>
    <dbReference type="NCBI Taxonomy" id="3041766"/>
    <lineage>
        <taxon>Bacteria</taxon>
        <taxon>Bacillati</taxon>
        <taxon>Actinomycetota</taxon>
        <taxon>Actinomycetes</taxon>
        <taxon>Propionibacteriales</taxon>
        <taxon>Propionibacteriaceae</taxon>
        <taxon>Tessaracoccus</taxon>
    </lineage>
</organism>
<dbReference type="SUPFAM" id="SSF51182">
    <property type="entry name" value="RmlC-like cupins"/>
    <property type="match status" value="1"/>
</dbReference>
<dbReference type="NCBIfam" id="TIGR00218">
    <property type="entry name" value="manA"/>
    <property type="match status" value="1"/>
</dbReference>
<gene>
    <name evidence="9" type="primary">manA</name>
    <name evidence="9" type="ORF">QH948_13340</name>
</gene>
<name>A0ABY8PX63_9ACTN</name>
<dbReference type="PANTHER" id="PTHR10309:SF0">
    <property type="entry name" value="MANNOSE-6-PHOSPHATE ISOMERASE"/>
    <property type="match status" value="1"/>
</dbReference>
<evidence type="ECO:0000256" key="6">
    <source>
        <dbReference type="ARBA" id="ARBA00022833"/>
    </source>
</evidence>
<dbReference type="PRINTS" id="PR00714">
    <property type="entry name" value="MAN6PISMRASE"/>
</dbReference>
<dbReference type="InterPro" id="IPR016305">
    <property type="entry name" value="Mannose-6-P_Isomerase"/>
</dbReference>
<dbReference type="PANTHER" id="PTHR10309">
    <property type="entry name" value="MANNOSE-6-PHOSPHATE ISOMERASE"/>
    <property type="match status" value="1"/>
</dbReference>
<evidence type="ECO:0000313" key="10">
    <source>
        <dbReference type="Proteomes" id="UP001244136"/>
    </source>
</evidence>
<dbReference type="EC" id="5.3.1.8" evidence="4"/>
<comment type="similarity">
    <text evidence="3">Belongs to the mannose-6-phosphate isomerase type 1 family.</text>
</comment>
<dbReference type="Pfam" id="PF20511">
    <property type="entry name" value="PMI_typeI_cat"/>
    <property type="match status" value="1"/>
</dbReference>
<sequence>MTSVHRIVNTPRDYAWGIPGGISAALGWPATDDRQAELWLGAHPGSPSRFAGTGPWTDLAEWERCTGVDLPFLLKVLAAETPLSLQAHPTAAQARAGFERENDEGVPLDAPWRNYKDPHAKPELIVALADGFEALCGFRPLDESVRFVDGAIARATDGAALGRWRDLLAGEDGLRRSVAWLLSGAREVRSLVDELERQAALHPAELPLVRDLAGSYPGDPGIAVAQLLNHLTLSAGQCLWLPAGNIHAYRRGLGVELMGPSDNVLRGGLTPKHVDVAELLAVLDFTAGPTALLDPVEVTPHLSTYRPPQAGFELFMATGDAAVVTQSPSIVMVLDGEFTLGGGAPTRLVRGESAFVPDPGRLSLTGSGHAVLASGSGSR</sequence>
<keyword evidence="6" id="KW-0862">Zinc</keyword>
<keyword evidence="10" id="KW-1185">Reference proteome</keyword>
<evidence type="ECO:0000256" key="7">
    <source>
        <dbReference type="ARBA" id="ARBA00023235"/>
    </source>
</evidence>
<dbReference type="Gene3D" id="1.10.441.10">
    <property type="entry name" value="Phosphomannose Isomerase, domain 2"/>
    <property type="match status" value="1"/>
</dbReference>
<dbReference type="EMBL" id="CP123967">
    <property type="protein sequence ID" value="WGT47079.1"/>
    <property type="molecule type" value="Genomic_DNA"/>
</dbReference>
<dbReference type="InterPro" id="IPR001250">
    <property type="entry name" value="Man6P_Isoase-1"/>
</dbReference>
<protein>
    <recommendedName>
        <fullName evidence="4">mannose-6-phosphate isomerase</fullName>
        <ecNumber evidence="4">5.3.1.8</ecNumber>
    </recommendedName>
</protein>